<dbReference type="AlphaFoldDB" id="E6QJ89"/>
<evidence type="ECO:0000259" key="1">
    <source>
        <dbReference type="Pfam" id="PF04480"/>
    </source>
</evidence>
<dbReference type="EMBL" id="CABQ01000087">
    <property type="protein sequence ID" value="CBI07305.1"/>
    <property type="molecule type" value="Genomic_DNA"/>
</dbReference>
<reference evidence="2" key="1">
    <citation type="submission" date="2009-10" db="EMBL/GenBank/DDBJ databases">
        <title>Diversity of trophic interactions inside an arsenic-rich microbial ecosystem.</title>
        <authorList>
            <person name="Bertin P.N."/>
            <person name="Heinrich-Salmeron A."/>
            <person name="Pelletier E."/>
            <person name="Goulhen-Chollet F."/>
            <person name="Arsene-Ploetze F."/>
            <person name="Gallien S."/>
            <person name="Calteau A."/>
            <person name="Vallenet D."/>
            <person name="Casiot C."/>
            <person name="Chane-Woon-Ming B."/>
            <person name="Giloteaux L."/>
            <person name="Barakat M."/>
            <person name="Bonnefoy V."/>
            <person name="Bruneel O."/>
            <person name="Chandler M."/>
            <person name="Cleiss J."/>
            <person name="Duran R."/>
            <person name="Elbaz-Poulichet F."/>
            <person name="Fonknechten N."/>
            <person name="Lauga B."/>
            <person name="Mornico D."/>
            <person name="Ortet P."/>
            <person name="Schaeffer C."/>
            <person name="Siguier P."/>
            <person name="Alexander Thil Smith A."/>
            <person name="Van Dorsselaer A."/>
            <person name="Weissenbach J."/>
            <person name="Medigue C."/>
            <person name="Le Paslier D."/>
        </authorList>
    </citation>
    <scope>NUCLEOTIDE SEQUENCE</scope>
</reference>
<protein>
    <recommendedName>
        <fullName evidence="1">DUF559 domain-containing protein</fullName>
    </recommendedName>
</protein>
<dbReference type="Gene3D" id="3.40.960.10">
    <property type="entry name" value="VSR Endonuclease"/>
    <property type="match status" value="1"/>
</dbReference>
<gene>
    <name evidence="2" type="ORF">CARN6_0637</name>
</gene>
<proteinExistence type="predicted"/>
<comment type="caution">
    <text evidence="2">The sequence shown here is derived from an EMBL/GenBank/DDBJ whole genome shotgun (WGS) entry which is preliminary data.</text>
</comment>
<dbReference type="InterPro" id="IPR011335">
    <property type="entry name" value="Restrct_endonuc-II-like"/>
</dbReference>
<sequence length="144" mass="16405">MSRVQLRDLSVSLQKSLRARYPDLSRHLLAAGESPGQEKLAQALERVLGQRVCREYRPLPDRRYRVDVAIPDARLAVEIDGWANHGKSLRGFRRDHVRTRALLLAGWCIVPFTHREALQDTERCVEIVLRMVKNETGGTGKPVI</sequence>
<accession>E6QJ89</accession>
<dbReference type="InterPro" id="IPR007569">
    <property type="entry name" value="DUF559"/>
</dbReference>
<dbReference type="Pfam" id="PF04480">
    <property type="entry name" value="DUF559"/>
    <property type="match status" value="1"/>
</dbReference>
<feature type="domain" description="DUF559" evidence="1">
    <location>
        <begin position="57"/>
        <end position="132"/>
    </location>
</feature>
<evidence type="ECO:0000313" key="2">
    <source>
        <dbReference type="EMBL" id="CBI07305.1"/>
    </source>
</evidence>
<dbReference type="SUPFAM" id="SSF52980">
    <property type="entry name" value="Restriction endonuclease-like"/>
    <property type="match status" value="1"/>
</dbReference>
<organism evidence="2">
    <name type="scientific">mine drainage metagenome</name>
    <dbReference type="NCBI Taxonomy" id="410659"/>
    <lineage>
        <taxon>unclassified sequences</taxon>
        <taxon>metagenomes</taxon>
        <taxon>ecological metagenomes</taxon>
    </lineage>
</organism>
<name>E6QJ89_9ZZZZ</name>